<keyword evidence="1" id="KW-0732">Signal</keyword>
<protein>
    <recommendedName>
        <fullName evidence="4">DUF3558 domain-containing protein</fullName>
    </recommendedName>
</protein>
<gene>
    <name evidence="2" type="ORF">GA0070611_6188</name>
</gene>
<feature type="signal peptide" evidence="1">
    <location>
        <begin position="1"/>
        <end position="25"/>
    </location>
</feature>
<keyword evidence="3" id="KW-1185">Reference proteome</keyword>
<evidence type="ECO:0008006" key="4">
    <source>
        <dbReference type="Google" id="ProtNLM"/>
    </source>
</evidence>
<dbReference type="EMBL" id="LT594323">
    <property type="protein sequence ID" value="SBT53564.1"/>
    <property type="molecule type" value="Genomic_DNA"/>
</dbReference>
<feature type="chain" id="PRO_5038806420" description="DUF3558 domain-containing protein" evidence="1">
    <location>
        <begin position="26"/>
        <end position="182"/>
    </location>
</feature>
<dbReference type="PATRIC" id="fig|261654.4.peg.6267"/>
<evidence type="ECO:0000313" key="2">
    <source>
        <dbReference type="EMBL" id="SBT53564.1"/>
    </source>
</evidence>
<evidence type="ECO:0000256" key="1">
    <source>
        <dbReference type="SAM" id="SignalP"/>
    </source>
</evidence>
<dbReference type="AlphaFoldDB" id="A0A1A9ABT3"/>
<reference evidence="3" key="1">
    <citation type="submission" date="2016-06" db="EMBL/GenBank/DDBJ databases">
        <authorList>
            <person name="Varghese N."/>
            <person name="Submissions Spin"/>
        </authorList>
    </citation>
    <scope>NUCLEOTIDE SEQUENCE [LARGE SCALE GENOMIC DNA]</scope>
    <source>
        <strain evidence="3">DSM 44815</strain>
    </source>
</reference>
<sequence>MHARTWLAASAVLLTTGCATGPAPVAVPAAEPVVAPVAAASSGGACRLLDFAVIAKHTGGTFDVAAAVDKGDTHTCVVRAEAALLPELTLTVTDTSIDTSTFTLDVLPKGAKKITKLGKIAYRRTVPKSGRAGPGAEVGWLATEGRLATLRWTCPPGTGATEAEKLTGKLAELAKVLDTRKL</sequence>
<organism evidence="2 3">
    <name type="scientific">Micromonospora auratinigra</name>
    <dbReference type="NCBI Taxonomy" id="261654"/>
    <lineage>
        <taxon>Bacteria</taxon>
        <taxon>Bacillati</taxon>
        <taxon>Actinomycetota</taxon>
        <taxon>Actinomycetes</taxon>
        <taxon>Micromonosporales</taxon>
        <taxon>Micromonosporaceae</taxon>
        <taxon>Micromonospora</taxon>
    </lineage>
</organism>
<accession>A0A1A9ABT3</accession>
<dbReference type="Proteomes" id="UP000199385">
    <property type="component" value="Chromosome I"/>
</dbReference>
<name>A0A1A9ABT3_9ACTN</name>
<dbReference type="PROSITE" id="PS51257">
    <property type="entry name" value="PROKAR_LIPOPROTEIN"/>
    <property type="match status" value="1"/>
</dbReference>
<proteinExistence type="predicted"/>
<evidence type="ECO:0000313" key="3">
    <source>
        <dbReference type="Proteomes" id="UP000199385"/>
    </source>
</evidence>
<dbReference type="OrthoDB" id="5188238at2"/>